<dbReference type="AlphaFoldDB" id="A0A5E4MG62"/>
<gene>
    <name evidence="2" type="ORF">CINCED_3A011623</name>
</gene>
<name>A0A5E4MG62_9HEMI</name>
<evidence type="ECO:0000313" key="3">
    <source>
        <dbReference type="Proteomes" id="UP000325440"/>
    </source>
</evidence>
<feature type="compositionally biased region" description="Polar residues" evidence="1">
    <location>
        <begin position="108"/>
        <end position="122"/>
    </location>
</feature>
<protein>
    <submittedName>
        <fullName evidence="2">Uncharacterized protein</fullName>
    </submittedName>
</protein>
<feature type="region of interest" description="Disordered" evidence="1">
    <location>
        <begin position="44"/>
        <end position="64"/>
    </location>
</feature>
<organism evidence="2 3">
    <name type="scientific">Cinara cedri</name>
    <dbReference type="NCBI Taxonomy" id="506608"/>
    <lineage>
        <taxon>Eukaryota</taxon>
        <taxon>Metazoa</taxon>
        <taxon>Ecdysozoa</taxon>
        <taxon>Arthropoda</taxon>
        <taxon>Hexapoda</taxon>
        <taxon>Insecta</taxon>
        <taxon>Pterygota</taxon>
        <taxon>Neoptera</taxon>
        <taxon>Paraneoptera</taxon>
        <taxon>Hemiptera</taxon>
        <taxon>Sternorrhyncha</taxon>
        <taxon>Aphidomorpha</taxon>
        <taxon>Aphidoidea</taxon>
        <taxon>Aphididae</taxon>
        <taxon>Lachninae</taxon>
        <taxon>Cinara</taxon>
    </lineage>
</organism>
<reference evidence="2 3" key="1">
    <citation type="submission" date="2019-08" db="EMBL/GenBank/DDBJ databases">
        <authorList>
            <person name="Alioto T."/>
            <person name="Alioto T."/>
            <person name="Gomez Garrido J."/>
        </authorList>
    </citation>
    <scope>NUCLEOTIDE SEQUENCE [LARGE SCALE GENOMIC DNA]</scope>
</reference>
<keyword evidence="3" id="KW-1185">Reference proteome</keyword>
<feature type="region of interest" description="Disordered" evidence="1">
    <location>
        <begin position="94"/>
        <end position="122"/>
    </location>
</feature>
<evidence type="ECO:0000313" key="2">
    <source>
        <dbReference type="EMBL" id="VVC31271.1"/>
    </source>
</evidence>
<feature type="non-terminal residue" evidence="2">
    <location>
        <position position="1"/>
    </location>
</feature>
<accession>A0A5E4MG62</accession>
<proteinExistence type="predicted"/>
<dbReference type="EMBL" id="CABPRJ010000807">
    <property type="protein sequence ID" value="VVC31271.1"/>
    <property type="molecule type" value="Genomic_DNA"/>
</dbReference>
<feature type="non-terminal residue" evidence="2">
    <location>
        <position position="149"/>
    </location>
</feature>
<sequence>LDCCHYRIDDPELEIVGILNGELIVLEMRLNVCQVIINNEYTTDKNEEPDVEEPESVDSSGNQFSVQVSSSLTADRIPLSIPIYVSFSQSGDNTLQSIDSDGEEPESTDSSGNQACVQASSSSTADIVSPSFPLYVWPSETGDNATQII</sequence>
<dbReference type="Proteomes" id="UP000325440">
    <property type="component" value="Unassembled WGS sequence"/>
</dbReference>
<evidence type="ECO:0000256" key="1">
    <source>
        <dbReference type="SAM" id="MobiDB-lite"/>
    </source>
</evidence>